<evidence type="ECO:0000313" key="3">
    <source>
        <dbReference type="Proteomes" id="UP000562492"/>
    </source>
</evidence>
<sequence length="121" mass="13167">MAGSASNSILRFLLARDIRKGKSREDLLAKLEAAGFSGDHALKFIAQAERKVLARNRRCAVISAIVVLVLLARLLWGPYADHPDMQLLLGVLAAIFSGAGFYFWFVARWQAPAAKAAGADR</sequence>
<protein>
    <recommendedName>
        <fullName evidence="4">DUF202 domain-containing protein</fullName>
    </recommendedName>
</protein>
<evidence type="ECO:0000313" key="2">
    <source>
        <dbReference type="EMBL" id="MBB6579883.1"/>
    </source>
</evidence>
<keyword evidence="1" id="KW-0812">Transmembrane</keyword>
<name>A0ABR6RLG6_9BURK</name>
<evidence type="ECO:0008006" key="4">
    <source>
        <dbReference type="Google" id="ProtNLM"/>
    </source>
</evidence>
<keyword evidence="3" id="KW-1185">Reference proteome</keyword>
<keyword evidence="1" id="KW-0472">Membrane</keyword>
<feature type="transmembrane region" description="Helical" evidence="1">
    <location>
        <begin position="85"/>
        <end position="105"/>
    </location>
</feature>
<keyword evidence="1" id="KW-1133">Transmembrane helix</keyword>
<comment type="caution">
    <text evidence="2">The sequence shown here is derived from an EMBL/GenBank/DDBJ whole genome shotgun (WGS) entry which is preliminary data.</text>
</comment>
<dbReference type="EMBL" id="JACHKZ010000042">
    <property type="protein sequence ID" value="MBB6579883.1"/>
    <property type="molecule type" value="Genomic_DNA"/>
</dbReference>
<feature type="transmembrane region" description="Helical" evidence="1">
    <location>
        <begin position="59"/>
        <end position="79"/>
    </location>
</feature>
<reference evidence="2 3" key="1">
    <citation type="submission" date="2020-08" db="EMBL/GenBank/DDBJ databases">
        <title>Functional genomics of gut bacteria from endangered species of beetles.</title>
        <authorList>
            <person name="Carlos-Shanley C."/>
        </authorList>
    </citation>
    <scope>NUCLEOTIDE SEQUENCE [LARGE SCALE GENOMIC DNA]</scope>
    <source>
        <strain evidence="2 3">S00124</strain>
    </source>
</reference>
<proteinExistence type="predicted"/>
<accession>A0ABR6RLG6</accession>
<dbReference type="RefSeq" id="WP_184711569.1">
    <property type="nucleotide sequence ID" value="NZ_JACHKZ010000042.1"/>
</dbReference>
<evidence type="ECO:0000256" key="1">
    <source>
        <dbReference type="SAM" id="Phobius"/>
    </source>
</evidence>
<gene>
    <name evidence="2" type="ORF">HNP33_004007</name>
</gene>
<dbReference type="Proteomes" id="UP000562492">
    <property type="component" value="Unassembled WGS sequence"/>
</dbReference>
<organism evidence="2 3">
    <name type="scientific">Comamonas odontotermitis</name>
    <dbReference type="NCBI Taxonomy" id="379895"/>
    <lineage>
        <taxon>Bacteria</taxon>
        <taxon>Pseudomonadati</taxon>
        <taxon>Pseudomonadota</taxon>
        <taxon>Betaproteobacteria</taxon>
        <taxon>Burkholderiales</taxon>
        <taxon>Comamonadaceae</taxon>
        <taxon>Comamonas</taxon>
    </lineage>
</organism>